<proteinExistence type="predicted"/>
<accession>A0A4C1Z7M8</accession>
<dbReference type="Proteomes" id="UP000299102">
    <property type="component" value="Unassembled WGS sequence"/>
</dbReference>
<sequence length="103" mass="11923">MTFPFPKKNRGNSLQTSSRTSGIFLRNNVFELTDHETFKLFMLLQRRPTLRSDLNCRSVVDYICRLETRDSIRFTTSIPARDSLLRRAPHGISASLSERVFGE</sequence>
<gene>
    <name evidence="1" type="ORF">EVAR_64616_1</name>
</gene>
<organism evidence="1 2">
    <name type="scientific">Eumeta variegata</name>
    <name type="common">Bagworm moth</name>
    <name type="synonym">Eumeta japonica</name>
    <dbReference type="NCBI Taxonomy" id="151549"/>
    <lineage>
        <taxon>Eukaryota</taxon>
        <taxon>Metazoa</taxon>
        <taxon>Ecdysozoa</taxon>
        <taxon>Arthropoda</taxon>
        <taxon>Hexapoda</taxon>
        <taxon>Insecta</taxon>
        <taxon>Pterygota</taxon>
        <taxon>Neoptera</taxon>
        <taxon>Endopterygota</taxon>
        <taxon>Lepidoptera</taxon>
        <taxon>Glossata</taxon>
        <taxon>Ditrysia</taxon>
        <taxon>Tineoidea</taxon>
        <taxon>Psychidae</taxon>
        <taxon>Oiketicinae</taxon>
        <taxon>Eumeta</taxon>
    </lineage>
</organism>
<keyword evidence="2" id="KW-1185">Reference proteome</keyword>
<reference evidence="1 2" key="1">
    <citation type="journal article" date="2019" name="Commun. Biol.">
        <title>The bagworm genome reveals a unique fibroin gene that provides high tensile strength.</title>
        <authorList>
            <person name="Kono N."/>
            <person name="Nakamura H."/>
            <person name="Ohtoshi R."/>
            <person name="Tomita M."/>
            <person name="Numata K."/>
            <person name="Arakawa K."/>
        </authorList>
    </citation>
    <scope>NUCLEOTIDE SEQUENCE [LARGE SCALE GENOMIC DNA]</scope>
</reference>
<dbReference type="EMBL" id="BGZK01001688">
    <property type="protein sequence ID" value="GBP84586.1"/>
    <property type="molecule type" value="Genomic_DNA"/>
</dbReference>
<name>A0A4C1Z7M8_EUMVA</name>
<evidence type="ECO:0000313" key="2">
    <source>
        <dbReference type="Proteomes" id="UP000299102"/>
    </source>
</evidence>
<comment type="caution">
    <text evidence="1">The sequence shown here is derived from an EMBL/GenBank/DDBJ whole genome shotgun (WGS) entry which is preliminary data.</text>
</comment>
<dbReference type="AlphaFoldDB" id="A0A4C1Z7M8"/>
<protein>
    <submittedName>
        <fullName evidence="1">Uncharacterized protein</fullName>
    </submittedName>
</protein>
<evidence type="ECO:0000313" key="1">
    <source>
        <dbReference type="EMBL" id="GBP84586.1"/>
    </source>
</evidence>